<dbReference type="InterPro" id="IPR025285">
    <property type="entry name" value="DUF4145"/>
</dbReference>
<feature type="domain" description="DUF4145" evidence="1">
    <location>
        <begin position="1"/>
        <end position="73"/>
    </location>
</feature>
<accession>V5SJF9</accession>
<dbReference type="HOGENOM" id="CLU_2302032_0_0_5"/>
<evidence type="ECO:0000313" key="2">
    <source>
        <dbReference type="EMBL" id="AHB50094.1"/>
    </source>
</evidence>
<evidence type="ECO:0000259" key="1">
    <source>
        <dbReference type="Pfam" id="PF13643"/>
    </source>
</evidence>
<keyword evidence="3" id="KW-1185">Reference proteome</keyword>
<dbReference type="KEGG" id="hni:W911_07990"/>
<evidence type="ECO:0000313" key="3">
    <source>
        <dbReference type="Proteomes" id="UP000018542"/>
    </source>
</evidence>
<dbReference type="EMBL" id="CP006912">
    <property type="protein sequence ID" value="AHB50094.1"/>
    <property type="molecule type" value="Genomic_DNA"/>
</dbReference>
<gene>
    <name evidence="2" type="ORF">W911_07990</name>
</gene>
<sequence>MVRRLLEEICEREGATGPNLHQRLHDLRSKVPLSEALLDGAMELKILGNDAAHIEAKEYAAIGKEEAEIAVEVAKEILKALYQHKTLIARMQKLKSAKIP</sequence>
<reference evidence="2 3" key="1">
    <citation type="journal article" date="2014" name="Genome Announc.">
        <title>Complete Genome Sequence of Hyphomicrobium nitrativorans Strain NL23, a Denitrifying Bacterium Isolated from Biofilm of a Methanol-Fed Denitrification System Treating Seawater at the Montreal Biodome.</title>
        <authorList>
            <person name="Martineau C."/>
            <person name="Villeneuve C."/>
            <person name="Mauffrey F."/>
            <person name="Villemur R."/>
        </authorList>
    </citation>
    <scope>NUCLEOTIDE SEQUENCE [LARGE SCALE GENOMIC DNA]</scope>
    <source>
        <strain evidence="2">NL23</strain>
    </source>
</reference>
<protein>
    <recommendedName>
        <fullName evidence="1">DUF4145 domain-containing protein</fullName>
    </recommendedName>
</protein>
<dbReference type="Proteomes" id="UP000018542">
    <property type="component" value="Chromosome"/>
</dbReference>
<organism evidence="2 3">
    <name type="scientific">Hyphomicrobium nitrativorans NL23</name>
    <dbReference type="NCBI Taxonomy" id="1029756"/>
    <lineage>
        <taxon>Bacteria</taxon>
        <taxon>Pseudomonadati</taxon>
        <taxon>Pseudomonadota</taxon>
        <taxon>Alphaproteobacteria</taxon>
        <taxon>Hyphomicrobiales</taxon>
        <taxon>Hyphomicrobiaceae</taxon>
        <taxon>Hyphomicrobium</taxon>
    </lineage>
</organism>
<dbReference type="Pfam" id="PF13643">
    <property type="entry name" value="DUF4145"/>
    <property type="match status" value="1"/>
</dbReference>
<proteinExistence type="predicted"/>
<dbReference type="AlphaFoldDB" id="V5SJF9"/>
<name>V5SJF9_9HYPH</name>
<dbReference type="PATRIC" id="fig|1029756.8.peg.1667"/>